<feature type="compositionally biased region" description="Basic and acidic residues" evidence="1">
    <location>
        <begin position="916"/>
        <end position="926"/>
    </location>
</feature>
<accession>A0ABN9S0R0</accession>
<feature type="compositionally biased region" description="Basic and acidic residues" evidence="1">
    <location>
        <begin position="100"/>
        <end position="112"/>
    </location>
</feature>
<dbReference type="Proteomes" id="UP001189429">
    <property type="component" value="Unassembled WGS sequence"/>
</dbReference>
<dbReference type="EMBL" id="CAUYUJ010008613">
    <property type="protein sequence ID" value="CAK0824465.1"/>
    <property type="molecule type" value="Genomic_DNA"/>
</dbReference>
<dbReference type="InterPro" id="IPR001584">
    <property type="entry name" value="Integrase_cat-core"/>
</dbReference>
<evidence type="ECO:0000259" key="2">
    <source>
        <dbReference type="PROSITE" id="PS50994"/>
    </source>
</evidence>
<evidence type="ECO:0000256" key="1">
    <source>
        <dbReference type="SAM" id="MobiDB-lite"/>
    </source>
</evidence>
<feature type="region of interest" description="Disordered" evidence="1">
    <location>
        <begin position="96"/>
        <end position="142"/>
    </location>
</feature>
<evidence type="ECO:0000313" key="3">
    <source>
        <dbReference type="EMBL" id="CAK0824465.1"/>
    </source>
</evidence>
<feature type="region of interest" description="Disordered" evidence="1">
    <location>
        <begin position="814"/>
        <end position="833"/>
    </location>
</feature>
<dbReference type="Gene3D" id="3.30.420.10">
    <property type="entry name" value="Ribonuclease H-like superfamily/Ribonuclease H"/>
    <property type="match status" value="1"/>
</dbReference>
<reference evidence="3" key="1">
    <citation type="submission" date="2023-10" db="EMBL/GenBank/DDBJ databases">
        <authorList>
            <person name="Chen Y."/>
            <person name="Shah S."/>
            <person name="Dougan E. K."/>
            <person name="Thang M."/>
            <person name="Chan C."/>
        </authorList>
    </citation>
    <scope>NUCLEOTIDE SEQUENCE [LARGE SCALE GENOMIC DNA]</scope>
</reference>
<proteinExistence type="predicted"/>
<feature type="domain" description="Integrase catalytic" evidence="2">
    <location>
        <begin position="459"/>
        <end position="628"/>
    </location>
</feature>
<protein>
    <recommendedName>
        <fullName evidence="2">Integrase catalytic domain-containing protein</fullName>
    </recommendedName>
</protein>
<name>A0ABN9S0R0_9DINO</name>
<sequence length="1347" mass="149596">MKGIDFDQHTTVLEFRQRLKSWKVENAVGGASSNVAYPSLQITGSDMVLELDNGRASPLLARFGRPLEPDNLKTTIQEVLAEEVVLDDESVTLTATVQPVEEHKMDTGDHGFQKAGETDQETDAASPRDKDQPPVSGRRPGIKKGKRVGLLYQVTGLLSAFAFQAVLAANWLSQPHKPFAQHATSAAQDVAVHARNAKEIYTVRGHGVDVMQVVGDEGGIAEAAVRRNATATEVIDRKYGWDLRKHKDLEMTHERCYASRPKSASIGLPCVYYANIARLNFRAPQGKQALRRLWRAELPFLLVARDLFQSQLDSGGVAMIEKPATSRIWTQRIMMKLLADKRVYQGGPRATAPLGETGELIGDPGPMGGGGDFADTHDVKADETVDGRIGVGAVTFTEIVAACCKPAELAALKRLHVHLGHPSNEDLGRSLRLKGAKSATVQAVKGLICGVRRSRQRPSARRPAHLHFVQDFDDGVGIDCFELKDVDGKSYWYFSIVDLATTFHVATLIGRHTSQEFATAFERCWASWAGVPDRVHFDMGRGFGGVLSEMFQSSDAVQLPIAGQAHWKRGRVERQGAWWKELAARTIEHSSIRGEDEMRTPGIMASGAKNSLRRRAGFSPAQWVLGCDPEMPADLVDDAANYSARSLATNGENIRRRYAIRTAARESFMRMQNDDQLRRAMLARAHRGHTLVSGRDVLHVPPSQEEKEQHNRDAKKGIWRGPCVVIGHQGNNTWVSLGGHTVLAAPEHMKALAPDDVWFPNGRGEIGQAVAEFNRARDSLEQEEVPVEDIRPEPGQPEVQPDEMEQSWRAFIDSPDNDDLRLGVPEDPKSQEQIEVLPADRADIPHSALEKPYGPVEFRRRRATFDGTDSGDFGPALKRLQTAKEHAGSGGPPPRTASRDRAAVPGGGAAAGSEQESARERSRSAPREAMQTSIVTERIKRKQADMEIHWRAIKDSDRELYREAAAKQWSEWQKYGSCQVLNIEESEAVRGRAKSNFILPSRFVYWAKNAPLRTDMHPLKVKAKARLCVGRHMGPRLVQGDLRTDAPEVTRTSTVLFFTVCQTFDLEVYAADVEVAFMQGDEQPDQQLHMAQPPEGLPWLHPKQLINILKGVFGLATAPRQWWAKLNKTLLAVEERLALYYGYGKQGRLCALVVAHVDDLLLGVSPKYPTLYDQLYKLLPWGDWRGLPFPFCCKKARRHEKGVLLLRQTECANTIEEIALRKERKTELSVEATPAEFSDNRSALGDLLETNRPIKLARRHADVGLEVPKLRGPLCLVTYHDASWANADEPPEGVITTLLPKIVDSKDKNIKIRSQAGYATFIAEAKLLRGDNARAGIVDWRLGTIKR</sequence>
<feature type="compositionally biased region" description="Basic and acidic residues" evidence="1">
    <location>
        <begin position="818"/>
        <end position="833"/>
    </location>
</feature>
<dbReference type="InterPro" id="IPR012337">
    <property type="entry name" value="RNaseH-like_sf"/>
</dbReference>
<dbReference type="SUPFAM" id="SSF53098">
    <property type="entry name" value="Ribonuclease H-like"/>
    <property type="match status" value="1"/>
</dbReference>
<feature type="non-terminal residue" evidence="3">
    <location>
        <position position="1347"/>
    </location>
</feature>
<dbReference type="InterPro" id="IPR036397">
    <property type="entry name" value="RNaseH_sf"/>
</dbReference>
<comment type="caution">
    <text evidence="3">The sequence shown here is derived from an EMBL/GenBank/DDBJ whole genome shotgun (WGS) entry which is preliminary data.</text>
</comment>
<evidence type="ECO:0000313" key="4">
    <source>
        <dbReference type="Proteomes" id="UP001189429"/>
    </source>
</evidence>
<dbReference type="PROSITE" id="PS50994">
    <property type="entry name" value="INTEGRASE"/>
    <property type="match status" value="1"/>
</dbReference>
<keyword evidence="4" id="KW-1185">Reference proteome</keyword>
<organism evidence="3 4">
    <name type="scientific">Prorocentrum cordatum</name>
    <dbReference type="NCBI Taxonomy" id="2364126"/>
    <lineage>
        <taxon>Eukaryota</taxon>
        <taxon>Sar</taxon>
        <taxon>Alveolata</taxon>
        <taxon>Dinophyceae</taxon>
        <taxon>Prorocentrales</taxon>
        <taxon>Prorocentraceae</taxon>
        <taxon>Prorocentrum</taxon>
    </lineage>
</organism>
<feature type="region of interest" description="Disordered" evidence="1">
    <location>
        <begin position="882"/>
        <end position="932"/>
    </location>
</feature>
<gene>
    <name evidence="3" type="ORF">PCOR1329_LOCUS24864</name>
</gene>